<feature type="binding site" evidence="2">
    <location>
        <position position="46"/>
    </location>
    <ligand>
        <name>Mg(2+)</name>
        <dbReference type="ChEBI" id="CHEBI:18420"/>
        <label>1</label>
    </ligand>
</feature>
<dbReference type="NCBIfam" id="TIGR01379">
    <property type="entry name" value="thiL"/>
    <property type="match status" value="1"/>
</dbReference>
<feature type="binding site" evidence="2">
    <location>
        <position position="212"/>
    </location>
    <ligand>
        <name>Mg(2+)</name>
        <dbReference type="ChEBI" id="CHEBI:18420"/>
        <label>5</label>
    </ligand>
</feature>
<feature type="binding site" evidence="2">
    <location>
        <position position="75"/>
    </location>
    <ligand>
        <name>Mg(2+)</name>
        <dbReference type="ChEBI" id="CHEBI:18420"/>
        <label>4</label>
    </ligand>
</feature>
<evidence type="ECO:0000313" key="6">
    <source>
        <dbReference type="Proteomes" id="UP001310692"/>
    </source>
</evidence>
<keyword evidence="2" id="KW-0479">Metal-binding</keyword>
<dbReference type="Gene3D" id="3.90.650.10">
    <property type="entry name" value="PurM-like C-terminal domain"/>
    <property type="match status" value="1"/>
</dbReference>
<feature type="binding site" evidence="2">
    <location>
        <begin position="122"/>
        <end position="123"/>
    </location>
    <ligand>
        <name>ATP</name>
        <dbReference type="ChEBI" id="CHEBI:30616"/>
    </ligand>
</feature>
<dbReference type="InterPro" id="IPR016188">
    <property type="entry name" value="PurM-like_N"/>
</dbReference>
<feature type="binding site" evidence="2">
    <location>
        <position position="75"/>
    </location>
    <ligand>
        <name>Mg(2+)</name>
        <dbReference type="ChEBI" id="CHEBI:18420"/>
        <label>2</label>
    </ligand>
</feature>
<feature type="binding site" evidence="2">
    <location>
        <position position="30"/>
    </location>
    <ligand>
        <name>Mg(2+)</name>
        <dbReference type="ChEBI" id="CHEBI:18420"/>
        <label>4</label>
    </ligand>
</feature>
<keyword evidence="2 5" id="KW-0808">Transferase</keyword>
<dbReference type="InterPro" id="IPR006283">
    <property type="entry name" value="ThiL-like"/>
</dbReference>
<feature type="binding site" evidence="2">
    <location>
        <position position="45"/>
    </location>
    <ligand>
        <name>Mg(2+)</name>
        <dbReference type="ChEBI" id="CHEBI:18420"/>
        <label>4</label>
    </ligand>
</feature>
<feature type="binding site" evidence="2">
    <location>
        <position position="209"/>
    </location>
    <ligand>
        <name>Mg(2+)</name>
        <dbReference type="ChEBI" id="CHEBI:18420"/>
        <label>3</label>
    </ligand>
</feature>
<keyword evidence="2 5" id="KW-0418">Kinase</keyword>
<feature type="binding site" evidence="2">
    <location>
        <position position="149"/>
    </location>
    <ligand>
        <name>ATP</name>
        <dbReference type="ChEBI" id="CHEBI:30616"/>
    </ligand>
</feature>
<sequence>MSGEGEFGYIRRRLAPLASGYTGAFNLTDDAAVLAVPVGCELVVTSDTLIEGVHFLPGDPPETVAVKALRVSLSDLAAMGAEPHAAMLSISWPRDGSTDLRDRFTDGLAEELSVRAVPLIGGDTTVTPGPWTITGTLFGSLPAGSAVRRAGARAGDHVYVTGTIGDAGLGLLSLQGEAGLGAAVERYRIPPVRTALASHLRGRANAMIDISDGLAADAGHLSTVSQVALDVTLADLPLSGTARDWVARQDDPDIARARLAGYGDDYELLFCAPADCHHAIQRAARETGIPITRIGQVKKGEGVRLLDGSGAPVQIDSAGFTHF</sequence>
<dbReference type="Gene3D" id="3.30.1330.10">
    <property type="entry name" value="PurM-like, N-terminal domain"/>
    <property type="match status" value="1"/>
</dbReference>
<comment type="similarity">
    <text evidence="2">Belongs to the thiamine-monophosphate kinase family.</text>
</comment>
<feature type="binding site" evidence="2">
    <location>
        <position position="264"/>
    </location>
    <ligand>
        <name>substrate</name>
    </ligand>
</feature>
<dbReference type="RefSeq" id="WP_330196220.1">
    <property type="nucleotide sequence ID" value="NZ_JAZDRO010000003.1"/>
</dbReference>
<evidence type="ECO:0000313" key="5">
    <source>
        <dbReference type="EMBL" id="MEE2566670.1"/>
    </source>
</evidence>
<dbReference type="SUPFAM" id="SSF56042">
    <property type="entry name" value="PurM C-terminal domain-like"/>
    <property type="match status" value="1"/>
</dbReference>
<dbReference type="GO" id="GO:0009030">
    <property type="term" value="F:thiamine-phosphate kinase activity"/>
    <property type="evidence" value="ECO:0007669"/>
    <property type="project" value="UniProtKB-EC"/>
</dbReference>
<evidence type="ECO:0000259" key="3">
    <source>
        <dbReference type="Pfam" id="PF00586"/>
    </source>
</evidence>
<organism evidence="5 6">
    <name type="scientific">Hyphobacterium marinum</name>
    <dbReference type="NCBI Taxonomy" id="3116574"/>
    <lineage>
        <taxon>Bacteria</taxon>
        <taxon>Pseudomonadati</taxon>
        <taxon>Pseudomonadota</taxon>
        <taxon>Alphaproteobacteria</taxon>
        <taxon>Maricaulales</taxon>
        <taxon>Maricaulaceae</taxon>
        <taxon>Hyphobacterium</taxon>
    </lineage>
</organism>
<comment type="caution">
    <text evidence="2">Lacks conserved residue(s) required for the propagation of feature annotation.</text>
</comment>
<accession>A0ABU7M077</accession>
<proteinExistence type="inferred from homology"/>
<dbReference type="InterPro" id="IPR036676">
    <property type="entry name" value="PurM-like_C_sf"/>
</dbReference>
<comment type="caution">
    <text evidence="5">The sequence shown here is derived from an EMBL/GenBank/DDBJ whole genome shotgun (WGS) entry which is preliminary data.</text>
</comment>
<dbReference type="SUPFAM" id="SSF55326">
    <property type="entry name" value="PurM N-terminal domain-like"/>
    <property type="match status" value="1"/>
</dbReference>
<feature type="binding site" evidence="2">
    <location>
        <position position="30"/>
    </location>
    <ligand>
        <name>Mg(2+)</name>
        <dbReference type="ChEBI" id="CHEBI:18420"/>
        <label>3</label>
    </ligand>
</feature>
<dbReference type="Pfam" id="PF02769">
    <property type="entry name" value="AIRS_C"/>
    <property type="match status" value="1"/>
</dbReference>
<protein>
    <recommendedName>
        <fullName evidence="2">Thiamine-monophosphate kinase</fullName>
        <shortName evidence="2">TMP kinase</shortName>
        <shortName evidence="2">Thiamine-phosphate kinase</shortName>
        <ecNumber evidence="2">2.7.4.16</ecNumber>
    </recommendedName>
</protein>
<keyword evidence="2" id="KW-0067">ATP-binding</keyword>
<feature type="binding site" evidence="2">
    <location>
        <position position="320"/>
    </location>
    <ligand>
        <name>substrate</name>
    </ligand>
</feature>
<dbReference type="PANTHER" id="PTHR30270:SF0">
    <property type="entry name" value="THIAMINE-MONOPHOSPHATE KINASE"/>
    <property type="match status" value="1"/>
</dbReference>
<dbReference type="EC" id="2.7.4.16" evidence="2"/>
<keyword evidence="1 2" id="KW-0784">Thiamine biosynthesis</keyword>
<keyword evidence="2" id="KW-0460">Magnesium</keyword>
<dbReference type="HAMAP" id="MF_02128">
    <property type="entry name" value="TMP_kinase"/>
    <property type="match status" value="1"/>
</dbReference>
<comment type="function">
    <text evidence="2">Catalyzes the ATP-dependent phosphorylation of thiamine-monophosphate (TMP) to form thiamine-pyrophosphate (TPP), the active form of vitamin B1.</text>
</comment>
<comment type="miscellaneous">
    <text evidence="2">Reaction mechanism of ThiL seems to utilize a direct, inline transfer of the gamma-phosphate of ATP to TMP rather than a phosphorylated enzyme intermediate.</text>
</comment>
<feature type="binding site" evidence="2">
    <location>
        <position position="47"/>
    </location>
    <ligand>
        <name>Mg(2+)</name>
        <dbReference type="ChEBI" id="CHEBI:18420"/>
        <label>1</label>
    </ligand>
</feature>
<gene>
    <name evidence="2 5" type="primary">thiL</name>
    <name evidence="5" type="ORF">V0U35_08260</name>
</gene>
<feature type="binding site" evidence="2">
    <location>
        <position position="75"/>
    </location>
    <ligand>
        <name>Mg(2+)</name>
        <dbReference type="ChEBI" id="CHEBI:18420"/>
        <label>3</label>
    </ligand>
</feature>
<dbReference type="Pfam" id="PF00586">
    <property type="entry name" value="AIRS"/>
    <property type="match status" value="1"/>
</dbReference>
<dbReference type="PANTHER" id="PTHR30270">
    <property type="entry name" value="THIAMINE-MONOPHOSPHATE KINASE"/>
    <property type="match status" value="1"/>
</dbReference>
<keyword evidence="6" id="KW-1185">Reference proteome</keyword>
<comment type="pathway">
    <text evidence="2">Cofactor biosynthesis; thiamine diphosphate biosynthesis; thiamine diphosphate from thiamine phosphate: step 1/1.</text>
</comment>
<feature type="binding site" evidence="2">
    <location>
        <position position="211"/>
    </location>
    <ligand>
        <name>ATP</name>
        <dbReference type="ChEBI" id="CHEBI:30616"/>
    </ligand>
</feature>
<dbReference type="PIRSF" id="PIRSF005303">
    <property type="entry name" value="Thiam_monoph_kin"/>
    <property type="match status" value="1"/>
</dbReference>
<dbReference type="EMBL" id="JAZDRO010000003">
    <property type="protein sequence ID" value="MEE2566670.1"/>
    <property type="molecule type" value="Genomic_DNA"/>
</dbReference>
<keyword evidence="2" id="KW-0547">Nucleotide-binding</keyword>
<evidence type="ECO:0000256" key="1">
    <source>
        <dbReference type="ARBA" id="ARBA00022977"/>
    </source>
</evidence>
<feature type="binding site" evidence="2">
    <location>
        <position position="123"/>
    </location>
    <ligand>
        <name>Mg(2+)</name>
        <dbReference type="ChEBI" id="CHEBI:18420"/>
        <label>1</label>
    </ligand>
</feature>
<feature type="binding site" evidence="2">
    <location>
        <position position="47"/>
    </location>
    <ligand>
        <name>Mg(2+)</name>
        <dbReference type="ChEBI" id="CHEBI:18420"/>
        <label>2</label>
    </ligand>
</feature>
<dbReference type="InterPro" id="IPR010918">
    <property type="entry name" value="PurM-like_C_dom"/>
</dbReference>
<name>A0ABU7M077_9PROT</name>
<reference evidence="5 6" key="1">
    <citation type="submission" date="2024-01" db="EMBL/GenBank/DDBJ databases">
        <title>Hyphobacterium bacterium isolated from marine sediment.</title>
        <authorList>
            <person name="Zhao S."/>
        </authorList>
    </citation>
    <scope>NUCLEOTIDE SEQUENCE [LARGE SCALE GENOMIC DNA]</scope>
    <source>
        <strain evidence="5 6">Y60-23</strain>
    </source>
</reference>
<feature type="domain" description="PurM-like N-terminal" evidence="3">
    <location>
        <begin position="29"/>
        <end position="139"/>
    </location>
</feature>
<evidence type="ECO:0000259" key="4">
    <source>
        <dbReference type="Pfam" id="PF02769"/>
    </source>
</evidence>
<comment type="catalytic activity">
    <reaction evidence="2">
        <text>thiamine phosphate + ATP = thiamine diphosphate + ADP</text>
        <dbReference type="Rhea" id="RHEA:15913"/>
        <dbReference type="ChEBI" id="CHEBI:30616"/>
        <dbReference type="ChEBI" id="CHEBI:37575"/>
        <dbReference type="ChEBI" id="CHEBI:58937"/>
        <dbReference type="ChEBI" id="CHEBI:456216"/>
        <dbReference type="EC" id="2.7.4.16"/>
    </reaction>
</comment>
<dbReference type="Proteomes" id="UP001310692">
    <property type="component" value="Unassembled WGS sequence"/>
</dbReference>
<evidence type="ECO:0000256" key="2">
    <source>
        <dbReference type="HAMAP-Rule" id="MF_02128"/>
    </source>
</evidence>
<feature type="binding site" evidence="2">
    <location>
        <position position="54"/>
    </location>
    <ligand>
        <name>substrate</name>
    </ligand>
</feature>
<dbReference type="InterPro" id="IPR036921">
    <property type="entry name" value="PurM-like_N_sf"/>
</dbReference>
<dbReference type="CDD" id="cd02194">
    <property type="entry name" value="ThiL"/>
    <property type="match status" value="1"/>
</dbReference>
<feature type="domain" description="PurM-like C-terminal" evidence="4">
    <location>
        <begin position="153"/>
        <end position="305"/>
    </location>
</feature>